<evidence type="ECO:0000256" key="1">
    <source>
        <dbReference type="SAM" id="MobiDB-lite"/>
    </source>
</evidence>
<dbReference type="KEGG" id="tni:TVNIR_0610"/>
<sequence length="693" mass="74658">MPERALVFVQRAFQRTRRQGLIGGVDPVGQHHTPGLEPGLVGATCKFGKHLLLGNDSTAGGIEHEQRTGFQPSPRKNIARGNIQHSGLAGHDQPSITGDAVPAGPQPVPVQHGGEPLPVGGDHQRRPVPGLHQRAVIRIEGAPARVHVLILLFPGLRDQHAQRVRQAASGNREQFQHVIQLCAVAESLPRKRPDFPNVGAEARRCERRLARPHPVLVAAQRVDLSVVHEVTIGVREIPGPEGVGGKTRVHQDHCGGDARIGQVGVIGAQLCTGQQTLVYDRGPGQRADIEDLLTVPDQTPVQGLVLDLAPQHVQRNVQVRGLQRLPGPDEELLRDGFAFERCLPQPAVVRRHRTPCDQVEAALPAAGGDQRTERGPLVHVPGHEHLPDAVAVGIPEAGKLFPEEHMRLLQQHAGPVAGVLLGPARTPMVEVFEAFDTVPHQPMAAVAIEIGDHTHAAARDTDRARAPRMAQRPGQRRATQPLEHCHLHTPNGSAREPQGTLPSLCARTSRESIANVRRVSDVWAEKAEGRHPPAGARDTPTQGGSALCGGAEDAALVRPTGDGRRVSGFVGLRRFRRCLARLAGRRFAAGGASRGFPGFRRCGCSRRFGSSGARSLAATRHRLANLREAFGNLAGHLTCSLLHFARDAGCRLAQVVASLFVTKQVDRQTADDCAGHERNQMICHEVVLRSTAL</sequence>
<protein>
    <submittedName>
        <fullName evidence="2">Uncharacterized protein</fullName>
    </submittedName>
</protein>
<gene>
    <name evidence="2" type="ordered locus">TVNIR_0610</name>
</gene>
<dbReference type="HOGENOM" id="CLU_397354_0_0_6"/>
<evidence type="ECO:0000313" key="2">
    <source>
        <dbReference type="EMBL" id="AGA32312.1"/>
    </source>
</evidence>
<accession>L0DTI8</accession>
<dbReference type="Proteomes" id="UP000010809">
    <property type="component" value="Chromosome"/>
</dbReference>
<feature type="region of interest" description="Disordered" evidence="1">
    <location>
        <begin position="526"/>
        <end position="545"/>
    </location>
</feature>
<dbReference type="eggNOG" id="ENOG502ZCGZ">
    <property type="taxonomic scope" value="Bacteria"/>
</dbReference>
<feature type="region of interest" description="Disordered" evidence="1">
    <location>
        <begin position="85"/>
        <end position="127"/>
    </location>
</feature>
<proteinExistence type="predicted"/>
<keyword evidence="3" id="KW-1185">Reference proteome</keyword>
<dbReference type="AlphaFoldDB" id="L0DTI8"/>
<dbReference type="PATRIC" id="fig|1255043.3.peg.617"/>
<feature type="region of interest" description="Disordered" evidence="1">
    <location>
        <begin position="457"/>
        <end position="479"/>
    </location>
</feature>
<name>L0DTI8_THIND</name>
<reference evidence="2" key="1">
    <citation type="submission" date="2015-12" db="EMBL/GenBank/DDBJ databases">
        <authorList>
            <person name="Tikhonova T.V."/>
            <person name="Pavlov A.R."/>
            <person name="Beletsky A.V."/>
            <person name="Mardanov A.V."/>
            <person name="Sorokin D.Y."/>
            <person name="Ravin N.V."/>
            <person name="Popov V.O."/>
        </authorList>
    </citation>
    <scope>NUCLEOTIDE SEQUENCE</scope>
    <source>
        <strain evidence="2">DSM 14787</strain>
    </source>
</reference>
<dbReference type="EMBL" id="CP003989">
    <property type="protein sequence ID" value="AGA32312.1"/>
    <property type="molecule type" value="Genomic_DNA"/>
</dbReference>
<evidence type="ECO:0000313" key="3">
    <source>
        <dbReference type="Proteomes" id="UP000010809"/>
    </source>
</evidence>
<organism evidence="2 3">
    <name type="scientific">Thioalkalivibrio nitratireducens (strain DSM 14787 / UNIQEM 213 / ALEN2)</name>
    <dbReference type="NCBI Taxonomy" id="1255043"/>
    <lineage>
        <taxon>Bacteria</taxon>
        <taxon>Pseudomonadati</taxon>
        <taxon>Pseudomonadota</taxon>
        <taxon>Gammaproteobacteria</taxon>
        <taxon>Chromatiales</taxon>
        <taxon>Ectothiorhodospiraceae</taxon>
        <taxon>Thioalkalivibrio</taxon>
    </lineage>
</organism>